<dbReference type="InterPro" id="IPR011990">
    <property type="entry name" value="TPR-like_helical_dom_sf"/>
</dbReference>
<dbReference type="SUPFAM" id="SSF52540">
    <property type="entry name" value="P-loop containing nucleoside triphosphate hydrolases"/>
    <property type="match status" value="1"/>
</dbReference>
<feature type="compositionally biased region" description="Basic and acidic residues" evidence="1">
    <location>
        <begin position="1002"/>
        <end position="1020"/>
    </location>
</feature>
<dbReference type="EMBL" id="BAAAQN010000023">
    <property type="protein sequence ID" value="GAA2036278.1"/>
    <property type="molecule type" value="Genomic_DNA"/>
</dbReference>
<evidence type="ECO:0000259" key="2">
    <source>
        <dbReference type="Pfam" id="PF20703"/>
    </source>
</evidence>
<evidence type="ECO:0000256" key="1">
    <source>
        <dbReference type="SAM" id="MobiDB-lite"/>
    </source>
</evidence>
<dbReference type="RefSeq" id="WP_344667275.1">
    <property type="nucleotide sequence ID" value="NZ_BAAAQN010000023.1"/>
</dbReference>
<dbReference type="Pfam" id="PF20703">
    <property type="entry name" value="nSTAND1"/>
    <property type="match status" value="1"/>
</dbReference>
<comment type="caution">
    <text evidence="3">The sequence shown here is derived from an EMBL/GenBank/DDBJ whole genome shotgun (WGS) entry which is preliminary data.</text>
</comment>
<dbReference type="InterPro" id="IPR053137">
    <property type="entry name" value="NLR-like"/>
</dbReference>
<proteinExistence type="predicted"/>
<dbReference type="Gene3D" id="3.40.50.300">
    <property type="entry name" value="P-loop containing nucleotide triphosphate hydrolases"/>
    <property type="match status" value="1"/>
</dbReference>
<dbReference type="Pfam" id="PF13374">
    <property type="entry name" value="TPR_10"/>
    <property type="match status" value="1"/>
</dbReference>
<organism evidence="3 4">
    <name type="scientific">Catenulispora yoronensis</name>
    <dbReference type="NCBI Taxonomy" id="450799"/>
    <lineage>
        <taxon>Bacteria</taxon>
        <taxon>Bacillati</taxon>
        <taxon>Actinomycetota</taxon>
        <taxon>Actinomycetes</taxon>
        <taxon>Catenulisporales</taxon>
        <taxon>Catenulisporaceae</taxon>
        <taxon>Catenulispora</taxon>
    </lineage>
</organism>
<dbReference type="NCBIfam" id="NF040586">
    <property type="entry name" value="FxSxx_TPR"/>
    <property type="match status" value="1"/>
</dbReference>
<evidence type="ECO:0000313" key="3">
    <source>
        <dbReference type="EMBL" id="GAA2036278.1"/>
    </source>
</evidence>
<gene>
    <name evidence="3" type="ORF">GCM10009839_41440</name>
</gene>
<dbReference type="Gene3D" id="1.25.40.10">
    <property type="entry name" value="Tetratricopeptide repeat domain"/>
    <property type="match status" value="2"/>
</dbReference>
<dbReference type="Pfam" id="PF13424">
    <property type="entry name" value="TPR_12"/>
    <property type="match status" value="3"/>
</dbReference>
<dbReference type="SUPFAM" id="SSF48452">
    <property type="entry name" value="TPR-like"/>
    <property type="match status" value="3"/>
</dbReference>
<dbReference type="InterPro" id="IPR027417">
    <property type="entry name" value="P-loop_NTPase"/>
</dbReference>
<evidence type="ECO:0000313" key="4">
    <source>
        <dbReference type="Proteomes" id="UP001500751"/>
    </source>
</evidence>
<dbReference type="PANTHER" id="PTHR46082">
    <property type="entry name" value="ATP/GTP-BINDING PROTEIN-RELATED"/>
    <property type="match status" value="1"/>
</dbReference>
<dbReference type="Proteomes" id="UP001500751">
    <property type="component" value="Unassembled WGS sequence"/>
</dbReference>
<keyword evidence="4" id="KW-1185">Reference proteome</keyword>
<feature type="domain" description="Novel STAND NTPase 1" evidence="2">
    <location>
        <begin position="177"/>
        <end position="281"/>
    </location>
</feature>
<dbReference type="InterPro" id="IPR049052">
    <property type="entry name" value="nSTAND1"/>
</dbReference>
<feature type="region of interest" description="Disordered" evidence="1">
    <location>
        <begin position="1001"/>
        <end position="1027"/>
    </location>
</feature>
<sequence>MTPSADAPPGRVSRIDIIHAGADVVWAQWLRQVAVRAGIDARVVLAHPLEPLAGRIALAAESGRVAVPVVTATLIGSTAPAEGWNEARRMAEARGVQLLAVICGTTAVPEEAVDTASVNLRDIDEETARRRFLGALGADTGRTVRTTPLGEAALPPVRFPGHRPASPPLRVPVPPGEWFFGRDAEIETLRRRLDEKGQVAVSGASGSGKSWLAAEYLHRYASQYDVVAWIRAESSAMIREDLGRLAGLLGVSEKVEPGQLHQAVADALRTTELRCLLVLDDAVPHYHIRNETVRLVLHAKPVVLTELFPIDGRAHIVYTTVSGDWDFNTPVVKVPPFTEREGCDFLRSKVPGLSQDEAARLTDAAGGSPVVLHKIAHDLGGGHVTAGELLQLLSGALLPSVIDVGADPRYDKPLSTLFNAAATTLTTSPDEEAKQAVQLVKMLTFFAPETLPLDLLTSQMDRQDGRTGGRRLPPELALVLRPGPRRRKLLDYVDQYSLAQRGIDHDTGSRVTLAMHRLVRDAVRGQLTGTEAERYRHIVHNLLVDADPQDPRDPAKRRRYLQLWRQLLPSDALSCRHVAEGQSCEGLPILVAHIVNALRDKGELTAAAELGQDAAQAWSDVLQDDPSGLPAIQIETASALWQLNRADEAYVTAAVAQASLADHSEYFPEDFVRATNLVAAGLRLKGDWRGAVPYDEQAYALAREQLGPDAVATIRAGHNLSVAYHMMGRFQEALELDQDTYQRCRHSPALGERNSLTLHSVNNIARDHRELGAYEQSARMQENTVTRMMDILGDRTQQHVLRARKNLAVCLHKAGDYERAVELSREVLADHVRAYGPRHFETVAAITNLANDLRMTGDLPEARDHAETAHRTAGEIDAAHPFTALCALNLAAVLRALGDADEARRLDEQAIATLTGKLGEQHRFTVAARVGLARDLALAGDLPEAIAEGTRTLEELRAVYGPEHPYTLQGAANLSLDLRAAARTAEADELERQTVTAYHQTLGERHPESVAARERVKGDCDVEPPPM</sequence>
<reference evidence="3 4" key="1">
    <citation type="journal article" date="2019" name="Int. J. Syst. Evol. Microbiol.">
        <title>The Global Catalogue of Microorganisms (GCM) 10K type strain sequencing project: providing services to taxonomists for standard genome sequencing and annotation.</title>
        <authorList>
            <consortium name="The Broad Institute Genomics Platform"/>
            <consortium name="The Broad Institute Genome Sequencing Center for Infectious Disease"/>
            <person name="Wu L."/>
            <person name="Ma J."/>
        </authorList>
    </citation>
    <scope>NUCLEOTIDE SEQUENCE [LARGE SCALE GENOMIC DNA]</scope>
    <source>
        <strain evidence="3 4">JCM 16014</strain>
    </source>
</reference>
<dbReference type="PANTHER" id="PTHR46082:SF11">
    <property type="entry name" value="AAA+ ATPASE DOMAIN-CONTAINING PROTEIN-RELATED"/>
    <property type="match status" value="1"/>
</dbReference>
<name>A0ABN2UHE6_9ACTN</name>
<accession>A0ABN2UHE6</accession>
<protein>
    <recommendedName>
        <fullName evidence="2">Novel STAND NTPase 1 domain-containing protein</fullName>
    </recommendedName>
</protein>